<dbReference type="EMBL" id="JBHUEH010000013">
    <property type="protein sequence ID" value="MFD1885667.1"/>
    <property type="molecule type" value="Genomic_DNA"/>
</dbReference>
<keyword evidence="2 5" id="KW-0812">Transmembrane</keyword>
<organism evidence="7 8">
    <name type="scientific">Paenibacillus wenxiniae</name>
    <dbReference type="NCBI Taxonomy" id="1636843"/>
    <lineage>
        <taxon>Bacteria</taxon>
        <taxon>Bacillati</taxon>
        <taxon>Bacillota</taxon>
        <taxon>Bacilli</taxon>
        <taxon>Bacillales</taxon>
        <taxon>Paenibacillaceae</taxon>
        <taxon>Paenibacillus</taxon>
    </lineage>
</organism>
<feature type="transmembrane region" description="Helical" evidence="5">
    <location>
        <begin position="113"/>
        <end position="131"/>
    </location>
</feature>
<dbReference type="Proteomes" id="UP001597233">
    <property type="component" value="Unassembled WGS sequence"/>
</dbReference>
<sequence length="824" mass="92961">MANPVYGKQFKASTEDGKRNGMFWVVNICLILFLLWTPFQIALFNGLSFTFEKPIFWAVLLSGVIVILGLIYFYKQVKLDDQRDMISLLIILLPISYMISMFGAASWHYAVNMVLIQWMYAFIFIIGAYMLRDRLSNRIIQMTIMGSAYIIIMFGFINWFGQAPLGGKLVGWFSTAVQNGVYTDAIMSDSNGWRLTSVFQYANTYAAFLMAMLFAGLFNVSRLKKWYDHLLHGFMLVPIILSLILTLSRGGLVVLPFVLLILLLMLRPAQQILWIMYMVIAGVATAIILNPVTNIGLQMIAKYDGVTAAKGWGYVLITSLIVGLLAMAIGRFVAPKLESKTEGWGARRFASVWLPIGSAVLGGVILLLLIATNLRNLLPANIRVRFENINFQQSSVLERFTFYRDALKLFRDYPFFGGGGGAWGASFEAYQNNPYVSRQVHNFFFQYLVEVGAIGFIIFILFIGFIFYKYIRGYIKSKREVREGHFLYFIIAVSILMHSLLDFNLSYAYMGILVFLGLGGMTAAMDAKPLKRLKLKAGVMRGIYVTLIGLAAIIISFTSLRFTQAAKDVVDVAELAGSPNATYEQYRKLLDDALSIRSTYPEAVVYMSSLLAQGYQQTKNEQFYNEDLALLDKAHAREPYNKEIVKQLINLYQVHGENDKAFALLVDSIPKYKWDITWYEGVLSQAYVLGNQAYQSKDKAAEQKYFQTGLTVYQQVLDGIQYLKTLPEGQLQGREFDVTPKIALSVGEIYMMQGETAQAVDVLKKGVRDDLSDATNKQAAIYYLAALKKEKQNDQAVYDKVIAADPKAKEQIDAIANQQYTTTK</sequence>
<feature type="transmembrane region" description="Helical" evidence="5">
    <location>
        <begin position="226"/>
        <end position="244"/>
    </location>
</feature>
<dbReference type="Pfam" id="PF04932">
    <property type="entry name" value="Wzy_C"/>
    <property type="match status" value="1"/>
</dbReference>
<keyword evidence="8" id="KW-1185">Reference proteome</keyword>
<keyword evidence="3 5" id="KW-1133">Transmembrane helix</keyword>
<feature type="transmembrane region" description="Helical" evidence="5">
    <location>
        <begin position="21"/>
        <end position="43"/>
    </location>
</feature>
<evidence type="ECO:0000256" key="5">
    <source>
        <dbReference type="SAM" id="Phobius"/>
    </source>
</evidence>
<dbReference type="Gene3D" id="1.25.40.10">
    <property type="entry name" value="Tetratricopeptide repeat domain"/>
    <property type="match status" value="1"/>
</dbReference>
<dbReference type="RefSeq" id="WP_347326710.1">
    <property type="nucleotide sequence ID" value="NZ_JBCGUH010000015.1"/>
</dbReference>
<protein>
    <submittedName>
        <fullName evidence="7">O-antigen ligase family protein</fullName>
    </submittedName>
</protein>
<comment type="caution">
    <text evidence="7">The sequence shown here is derived from an EMBL/GenBank/DDBJ whole genome shotgun (WGS) entry which is preliminary data.</text>
</comment>
<dbReference type="InterPro" id="IPR051533">
    <property type="entry name" value="WaaL-like"/>
</dbReference>
<feature type="transmembrane region" description="Helical" evidence="5">
    <location>
        <begin position="86"/>
        <end position="107"/>
    </location>
</feature>
<feature type="domain" description="O-antigen ligase-related" evidence="6">
    <location>
        <begin position="344"/>
        <end position="460"/>
    </location>
</feature>
<feature type="transmembrane region" description="Helical" evidence="5">
    <location>
        <begin position="483"/>
        <end position="501"/>
    </location>
</feature>
<reference evidence="8" key="1">
    <citation type="journal article" date="2019" name="Int. J. Syst. Evol. Microbiol.">
        <title>The Global Catalogue of Microorganisms (GCM) 10K type strain sequencing project: providing services to taxonomists for standard genome sequencing and annotation.</title>
        <authorList>
            <consortium name="The Broad Institute Genomics Platform"/>
            <consortium name="The Broad Institute Genome Sequencing Center for Infectious Disease"/>
            <person name="Wu L."/>
            <person name="Ma J."/>
        </authorList>
    </citation>
    <scope>NUCLEOTIDE SEQUENCE [LARGE SCALE GENOMIC DNA]</scope>
    <source>
        <strain evidence="8">CCUG 54950</strain>
    </source>
</reference>
<feature type="transmembrane region" description="Helical" evidence="5">
    <location>
        <begin position="312"/>
        <end position="332"/>
    </location>
</feature>
<dbReference type="InterPro" id="IPR011990">
    <property type="entry name" value="TPR-like_helical_dom_sf"/>
</dbReference>
<evidence type="ECO:0000256" key="3">
    <source>
        <dbReference type="ARBA" id="ARBA00022989"/>
    </source>
</evidence>
<evidence type="ECO:0000313" key="7">
    <source>
        <dbReference type="EMBL" id="MFD1885667.1"/>
    </source>
</evidence>
<dbReference type="SUPFAM" id="SSF48452">
    <property type="entry name" value="TPR-like"/>
    <property type="match status" value="1"/>
</dbReference>
<feature type="transmembrane region" description="Helical" evidence="5">
    <location>
        <begin position="273"/>
        <end position="292"/>
    </location>
</feature>
<proteinExistence type="predicted"/>
<evidence type="ECO:0000313" key="8">
    <source>
        <dbReference type="Proteomes" id="UP001597233"/>
    </source>
</evidence>
<evidence type="ECO:0000256" key="2">
    <source>
        <dbReference type="ARBA" id="ARBA00022692"/>
    </source>
</evidence>
<keyword evidence="4 5" id="KW-0472">Membrane</keyword>
<evidence type="ECO:0000256" key="1">
    <source>
        <dbReference type="ARBA" id="ARBA00004141"/>
    </source>
</evidence>
<name>A0ABW4RHC7_9BACL</name>
<evidence type="ECO:0000256" key="4">
    <source>
        <dbReference type="ARBA" id="ARBA00023136"/>
    </source>
</evidence>
<dbReference type="PANTHER" id="PTHR37422">
    <property type="entry name" value="TEICHURONIC ACID BIOSYNTHESIS PROTEIN TUAE"/>
    <property type="match status" value="1"/>
</dbReference>
<accession>A0ABW4RHC7</accession>
<evidence type="ECO:0000259" key="6">
    <source>
        <dbReference type="Pfam" id="PF04932"/>
    </source>
</evidence>
<feature type="transmembrane region" description="Helical" evidence="5">
    <location>
        <begin position="143"/>
        <end position="161"/>
    </location>
</feature>
<feature type="transmembrane region" description="Helical" evidence="5">
    <location>
        <begin position="352"/>
        <end position="371"/>
    </location>
</feature>
<keyword evidence="7" id="KW-0436">Ligase</keyword>
<feature type="transmembrane region" description="Helical" evidence="5">
    <location>
        <begin position="507"/>
        <end position="527"/>
    </location>
</feature>
<dbReference type="GO" id="GO:0016874">
    <property type="term" value="F:ligase activity"/>
    <property type="evidence" value="ECO:0007669"/>
    <property type="project" value="UniProtKB-KW"/>
</dbReference>
<dbReference type="InterPro" id="IPR007016">
    <property type="entry name" value="O-antigen_ligase-rel_domated"/>
</dbReference>
<comment type="subcellular location">
    <subcellularLocation>
        <location evidence="1">Membrane</location>
        <topology evidence="1">Multi-pass membrane protein</topology>
    </subcellularLocation>
</comment>
<feature type="transmembrane region" description="Helical" evidence="5">
    <location>
        <begin position="444"/>
        <end position="471"/>
    </location>
</feature>
<feature type="transmembrane region" description="Helical" evidence="5">
    <location>
        <begin position="198"/>
        <end position="219"/>
    </location>
</feature>
<gene>
    <name evidence="7" type="ORF">ACFSC9_09010</name>
</gene>
<feature type="transmembrane region" description="Helical" evidence="5">
    <location>
        <begin position="539"/>
        <end position="560"/>
    </location>
</feature>
<feature type="transmembrane region" description="Helical" evidence="5">
    <location>
        <begin position="55"/>
        <end position="74"/>
    </location>
</feature>
<dbReference type="PANTHER" id="PTHR37422:SF13">
    <property type="entry name" value="LIPOPOLYSACCHARIDE BIOSYNTHESIS PROTEIN PA4999-RELATED"/>
    <property type="match status" value="1"/>
</dbReference>